<protein>
    <submittedName>
        <fullName evidence="2">Uncharacterized protein</fullName>
    </submittedName>
</protein>
<gene>
    <name evidence="2" type="ORF">FDENT_3604</name>
</gene>
<dbReference type="AlphaFoldDB" id="A0A8H6CSV3"/>
<evidence type="ECO:0000313" key="3">
    <source>
        <dbReference type="Proteomes" id="UP000562682"/>
    </source>
</evidence>
<keyword evidence="3" id="KW-1185">Reference proteome</keyword>
<comment type="caution">
    <text evidence="2">The sequence shown here is derived from an EMBL/GenBank/DDBJ whole genome shotgun (WGS) entry which is preliminary data.</text>
</comment>
<sequence length="170" mass="19469">MEQELRNYVSNKHKKIDYAKILADISKQKIRITDHVDAKEVQDKKKSKRNSSPDTNVAAIDARLGREPGPAVDTEYFDFDDYCAYFAVSKSWKAKFGMKDTMAQALHAFFPGDPPEEDLEIPVQYGDDLDPDYVPGAIVFERPPACRHSSRFTLKEGHRMLLWMQDDVPT</sequence>
<name>A0A8H6CSV3_9HYPO</name>
<organism evidence="2 3">
    <name type="scientific">Fusarium denticulatum</name>
    <dbReference type="NCBI Taxonomy" id="48507"/>
    <lineage>
        <taxon>Eukaryota</taxon>
        <taxon>Fungi</taxon>
        <taxon>Dikarya</taxon>
        <taxon>Ascomycota</taxon>
        <taxon>Pezizomycotina</taxon>
        <taxon>Sordariomycetes</taxon>
        <taxon>Hypocreomycetidae</taxon>
        <taxon>Hypocreales</taxon>
        <taxon>Nectriaceae</taxon>
        <taxon>Fusarium</taxon>
        <taxon>Fusarium fujikuroi species complex</taxon>
    </lineage>
</organism>
<dbReference type="Proteomes" id="UP000562682">
    <property type="component" value="Unassembled WGS sequence"/>
</dbReference>
<evidence type="ECO:0000313" key="2">
    <source>
        <dbReference type="EMBL" id="KAF5691092.1"/>
    </source>
</evidence>
<reference evidence="2 3" key="1">
    <citation type="submission" date="2020-05" db="EMBL/GenBank/DDBJ databases">
        <title>Identification and distribution of gene clusters putatively required for synthesis of sphingolipid metabolism inhibitors in phylogenetically diverse species of the filamentous fungus Fusarium.</title>
        <authorList>
            <person name="Kim H.-S."/>
            <person name="Busman M."/>
            <person name="Brown D.W."/>
            <person name="Divon H."/>
            <person name="Uhlig S."/>
            <person name="Proctor R.H."/>
        </authorList>
    </citation>
    <scope>NUCLEOTIDE SEQUENCE [LARGE SCALE GENOMIC DNA]</scope>
    <source>
        <strain evidence="2 3">NRRL 25311</strain>
    </source>
</reference>
<dbReference type="EMBL" id="JAAOAK010000082">
    <property type="protein sequence ID" value="KAF5691092.1"/>
    <property type="molecule type" value="Genomic_DNA"/>
</dbReference>
<evidence type="ECO:0000256" key="1">
    <source>
        <dbReference type="SAM" id="MobiDB-lite"/>
    </source>
</evidence>
<feature type="region of interest" description="Disordered" evidence="1">
    <location>
        <begin position="36"/>
        <end position="56"/>
    </location>
</feature>
<proteinExistence type="predicted"/>
<accession>A0A8H6CSV3</accession>